<dbReference type="SUPFAM" id="SSF53335">
    <property type="entry name" value="S-adenosyl-L-methionine-dependent methyltransferases"/>
    <property type="match status" value="1"/>
</dbReference>
<dbReference type="EMBL" id="LLKB01000005">
    <property type="protein sequence ID" value="KQC85200.1"/>
    <property type="molecule type" value="Genomic_DNA"/>
</dbReference>
<sequence>MEQDEIYGEFAYVYDEFMDNIPYEQWHDYLHGLLIKYGVTDGIVADLACGTGTMTKLLADDGYDMIGVDMSYEMLEVARQKYCCQDFDEIPYESESKSDSLKDAMEYNAQGQETGESKNEILFLNQDMRELDLYGTAAAMVCVCDGMNYITDENDLLKVFKKVKIFLDFGGIFIFDMKTGHFYENILGSRTIAENREDASFIWENEFHKDTGVNEYLLTIYSLVDDENDLFERSEEIHHQRAYDIKFVRDCLEKAGLSCLEVYDAFTENAAKEDSERIYFVAQRPEKKTILA</sequence>
<protein>
    <recommendedName>
        <fullName evidence="1">Methyltransferase domain-containing protein</fullName>
    </recommendedName>
</protein>
<dbReference type="Gene3D" id="3.40.50.150">
    <property type="entry name" value="Vaccinia Virus protein VP39"/>
    <property type="match status" value="1"/>
</dbReference>
<dbReference type="Proteomes" id="UP000050833">
    <property type="component" value="Unassembled WGS sequence"/>
</dbReference>
<comment type="caution">
    <text evidence="2">The sequence shown here is derived from an EMBL/GenBank/DDBJ whole genome shotgun (WGS) entry which is preliminary data.</text>
</comment>
<dbReference type="CDD" id="cd02440">
    <property type="entry name" value="AdoMet_MTases"/>
    <property type="match status" value="1"/>
</dbReference>
<dbReference type="RefSeq" id="WP_055944849.1">
    <property type="nucleotide sequence ID" value="NZ_JAQDCV010000005.1"/>
</dbReference>
<keyword evidence="3" id="KW-1185">Reference proteome</keyword>
<accession>A0AAW3JRZ3</accession>
<feature type="domain" description="Methyltransferase" evidence="1">
    <location>
        <begin position="44"/>
        <end position="91"/>
    </location>
</feature>
<proteinExistence type="predicted"/>
<gene>
    <name evidence="2" type="ORF">APZ18_10910</name>
</gene>
<dbReference type="Gene3D" id="2.20.25.110">
    <property type="entry name" value="S-adenosyl-L-methionine-dependent methyltransferases"/>
    <property type="match status" value="1"/>
</dbReference>
<evidence type="ECO:0000259" key="1">
    <source>
        <dbReference type="Pfam" id="PF13649"/>
    </source>
</evidence>
<name>A0AAW3JRZ3_9FIRM</name>
<evidence type="ECO:0000313" key="2">
    <source>
        <dbReference type="EMBL" id="KQC85200.1"/>
    </source>
</evidence>
<reference evidence="2 3" key="1">
    <citation type="submission" date="2015-10" db="EMBL/GenBank/DDBJ databases">
        <title>Butyribacter intestini gen. nov., sp. nov., a butyric acid-producing bacterium of the family Lachnospiraceae isolated from the human faeces.</title>
        <authorList>
            <person name="Zou Y."/>
            <person name="Xue W."/>
            <person name="Luo G."/>
            <person name="Lv M."/>
        </authorList>
    </citation>
    <scope>NUCLEOTIDE SEQUENCE [LARGE SCALE GENOMIC DNA]</scope>
    <source>
        <strain evidence="2 3">TF01-11</strain>
    </source>
</reference>
<evidence type="ECO:0000313" key="3">
    <source>
        <dbReference type="Proteomes" id="UP000050833"/>
    </source>
</evidence>
<organism evidence="2 3">
    <name type="scientific">Butyribacter intestini</name>
    <dbReference type="NCBI Taxonomy" id="1703332"/>
    <lineage>
        <taxon>Bacteria</taxon>
        <taxon>Bacillati</taxon>
        <taxon>Bacillota</taxon>
        <taxon>Clostridia</taxon>
        <taxon>Lachnospirales</taxon>
        <taxon>Lachnospiraceae</taxon>
        <taxon>Butyribacter</taxon>
    </lineage>
</organism>
<dbReference type="Pfam" id="PF13649">
    <property type="entry name" value="Methyltransf_25"/>
    <property type="match status" value="1"/>
</dbReference>
<dbReference type="InterPro" id="IPR029063">
    <property type="entry name" value="SAM-dependent_MTases_sf"/>
</dbReference>
<dbReference type="AlphaFoldDB" id="A0AAW3JRZ3"/>
<dbReference type="InterPro" id="IPR041698">
    <property type="entry name" value="Methyltransf_25"/>
</dbReference>